<dbReference type="AlphaFoldDB" id="A0A077PSU9"/>
<name>A0A077PSU9_XENBV</name>
<comment type="caution">
    <text evidence="1">The sequence shown here is derived from an EMBL/GenBank/DDBJ whole genome shotgun (WGS) entry which is preliminary data.</text>
</comment>
<evidence type="ECO:0000313" key="2">
    <source>
        <dbReference type="Proteomes" id="UP000028493"/>
    </source>
</evidence>
<evidence type="ECO:0000313" key="1">
    <source>
        <dbReference type="EMBL" id="CDH24098.1"/>
    </source>
</evidence>
<proteinExistence type="predicted"/>
<protein>
    <submittedName>
        <fullName evidence="1">Uncharacterized protein</fullName>
    </submittedName>
</protein>
<sequence length="250" mass="29508">MRSSIEDDIWREVDRNNDWSSRVKEAHRVAALKLERAVEDTIELGEEVVETIGLGMRRTLWRTSYFFDDYKDVYERIIEEDQRMALNLNNLKNKESRNFIFKIIETYVEEIFKKNEEREKERIYGLILKFSSKVAVGKSIKLSVSYVIAEAIYFNVIKSAIVKSIAKRFMSGFLNLAQVYGYYEKSSMAANRLKIQSPQLYWALYFKKLEMLYFIVEPELEKGLYLIDGFNKKQINDEEVARVLAEMIGH</sequence>
<accession>A0A077PSU9</accession>
<organism evidence="1 2">
    <name type="scientific">Xenorhabdus bovienii str. kraussei Becker Underwood</name>
    <dbReference type="NCBI Taxonomy" id="1398204"/>
    <lineage>
        <taxon>Bacteria</taxon>
        <taxon>Pseudomonadati</taxon>
        <taxon>Pseudomonadota</taxon>
        <taxon>Gammaproteobacteria</taxon>
        <taxon>Enterobacterales</taxon>
        <taxon>Morganellaceae</taxon>
        <taxon>Xenorhabdus</taxon>
    </lineage>
</organism>
<dbReference type="Proteomes" id="UP000028493">
    <property type="component" value="Unassembled WGS sequence"/>
</dbReference>
<dbReference type="HOGENOM" id="CLU_080116_0_0_6"/>
<dbReference type="EMBL" id="CBSZ010000155">
    <property type="protein sequence ID" value="CDH24098.1"/>
    <property type="molecule type" value="Genomic_DNA"/>
</dbReference>
<gene>
    <name evidence="1" type="ORF">XBKB1_2380014</name>
</gene>
<dbReference type="RefSeq" id="WP_038196516.1">
    <property type="nucleotide sequence ID" value="NZ_CAWLXS010000232.1"/>
</dbReference>
<reference evidence="1" key="1">
    <citation type="submission" date="2013-07" db="EMBL/GenBank/DDBJ databases">
        <title>Sub-species coevolution in mutualistic symbiosis.</title>
        <authorList>
            <person name="Murfin K."/>
            <person name="Klassen J."/>
            <person name="Lee M."/>
            <person name="Forst S."/>
            <person name="Stock P."/>
            <person name="Goodrich-Blair H."/>
        </authorList>
    </citation>
    <scope>NUCLEOTIDE SEQUENCE [LARGE SCALE GENOMIC DNA]</scope>
    <source>
        <strain evidence="1">Kraussei Becker Underwood</strain>
    </source>
</reference>